<organism evidence="1">
    <name type="scientific">Lotharella oceanica</name>
    <dbReference type="NCBI Taxonomy" id="641309"/>
    <lineage>
        <taxon>Eukaryota</taxon>
        <taxon>Sar</taxon>
        <taxon>Rhizaria</taxon>
        <taxon>Cercozoa</taxon>
        <taxon>Chlorarachniophyceae</taxon>
        <taxon>Lotharella</taxon>
    </lineage>
</organism>
<reference evidence="1" key="1">
    <citation type="submission" date="2021-01" db="EMBL/GenBank/DDBJ databases">
        <authorList>
            <person name="Corre E."/>
            <person name="Pelletier E."/>
            <person name="Niang G."/>
            <person name="Scheremetjew M."/>
            <person name="Finn R."/>
            <person name="Kale V."/>
            <person name="Holt S."/>
            <person name="Cochrane G."/>
            <person name="Meng A."/>
            <person name="Brown T."/>
            <person name="Cohen L."/>
        </authorList>
    </citation>
    <scope>NUCLEOTIDE SEQUENCE</scope>
    <source>
        <strain evidence="1">CCMP622</strain>
    </source>
</reference>
<evidence type="ECO:0000313" key="1">
    <source>
        <dbReference type="EMBL" id="CAD9744528.1"/>
    </source>
</evidence>
<name>A0A7S2X7D3_9EUKA</name>
<dbReference type="AlphaFoldDB" id="A0A7S2X7D3"/>
<proteinExistence type="predicted"/>
<sequence length="96" mass="10904">MQIREERLRAARARGGNTTLTGAPRMTLTPELVQRIRQRDPAAVKSMGAEWADLQSIREKIEREGEEEVDERSANEEKTIQSLLDINEDGIARGMR</sequence>
<gene>
    <name evidence="1" type="ORF">LSP00402_LOCUS375</name>
</gene>
<accession>A0A7S2X7D3</accession>
<dbReference type="EMBL" id="HBHP01000547">
    <property type="protein sequence ID" value="CAD9744528.1"/>
    <property type="molecule type" value="Transcribed_RNA"/>
</dbReference>
<protein>
    <submittedName>
        <fullName evidence="1">Uncharacterized protein</fullName>
    </submittedName>
</protein>